<dbReference type="Proteomes" id="UP000015102">
    <property type="component" value="Unassembled WGS sequence"/>
</dbReference>
<evidence type="ECO:0000313" key="3">
    <source>
        <dbReference type="Proteomes" id="UP000015102"/>
    </source>
</evidence>
<evidence type="ECO:0000256" key="1">
    <source>
        <dbReference type="SAM" id="MobiDB-lite"/>
    </source>
</evidence>
<name>T1H2E9_MEGSC</name>
<reference evidence="3" key="1">
    <citation type="submission" date="2013-02" db="EMBL/GenBank/DDBJ databases">
        <authorList>
            <person name="Hughes D."/>
        </authorList>
    </citation>
    <scope>NUCLEOTIDE SEQUENCE</scope>
    <source>
        <strain>Durham</strain>
        <strain evidence="3">NC isolate 2 -- Noor lab</strain>
    </source>
</reference>
<dbReference type="EMBL" id="CAQQ02068679">
    <property type="status" value="NOT_ANNOTATED_CDS"/>
    <property type="molecule type" value="Genomic_DNA"/>
</dbReference>
<evidence type="ECO:0000313" key="2">
    <source>
        <dbReference type="EnsemblMetazoa" id="MESCA010394-PA"/>
    </source>
</evidence>
<reference evidence="2" key="2">
    <citation type="submission" date="2015-06" db="UniProtKB">
        <authorList>
            <consortium name="EnsemblMetazoa"/>
        </authorList>
    </citation>
    <scope>IDENTIFICATION</scope>
</reference>
<dbReference type="EMBL" id="CAQQ02068678">
    <property type="status" value="NOT_ANNOTATED_CDS"/>
    <property type="molecule type" value="Genomic_DNA"/>
</dbReference>
<dbReference type="AlphaFoldDB" id="T1H2E9"/>
<dbReference type="HOGENOM" id="CLU_2362100_0_0_1"/>
<protein>
    <submittedName>
        <fullName evidence="2">Uncharacterized protein</fullName>
    </submittedName>
</protein>
<keyword evidence="3" id="KW-1185">Reference proteome</keyword>
<organism evidence="2 3">
    <name type="scientific">Megaselia scalaris</name>
    <name type="common">Humpbacked fly</name>
    <name type="synonym">Phora scalaris</name>
    <dbReference type="NCBI Taxonomy" id="36166"/>
    <lineage>
        <taxon>Eukaryota</taxon>
        <taxon>Metazoa</taxon>
        <taxon>Ecdysozoa</taxon>
        <taxon>Arthropoda</taxon>
        <taxon>Hexapoda</taxon>
        <taxon>Insecta</taxon>
        <taxon>Pterygota</taxon>
        <taxon>Neoptera</taxon>
        <taxon>Endopterygota</taxon>
        <taxon>Diptera</taxon>
        <taxon>Brachycera</taxon>
        <taxon>Muscomorpha</taxon>
        <taxon>Platypezoidea</taxon>
        <taxon>Phoridae</taxon>
        <taxon>Megaseliini</taxon>
        <taxon>Megaselia</taxon>
    </lineage>
</organism>
<feature type="region of interest" description="Disordered" evidence="1">
    <location>
        <begin position="1"/>
        <end position="31"/>
    </location>
</feature>
<dbReference type="STRING" id="36166.T1H2E9"/>
<accession>T1H2E9</accession>
<sequence>MKGTQFDMNGSSRHRNHRNGGGHNNIHNHPHSLMTNFMSPMIGLSMMDSFFTDMPSNNGFSSFSSFNISSNGTNAAVKRTSTSTTFANGKKIMTKK</sequence>
<dbReference type="EnsemblMetazoa" id="MESCA010394-RA">
    <property type="protein sequence ID" value="MESCA010394-PA"/>
    <property type="gene ID" value="MESCA010394"/>
</dbReference>
<dbReference type="EMBL" id="CAQQ02068677">
    <property type="status" value="NOT_ANNOTATED_CDS"/>
    <property type="molecule type" value="Genomic_DNA"/>
</dbReference>
<proteinExistence type="predicted"/>
<feature type="compositionally biased region" description="Basic residues" evidence="1">
    <location>
        <begin position="12"/>
        <end position="30"/>
    </location>
</feature>